<feature type="transmembrane region" description="Helical" evidence="8">
    <location>
        <begin position="61"/>
        <end position="82"/>
    </location>
</feature>
<sequence length="207" mass="22468">MSGPVAVKPHIPGMETYREKATRKFKENPWVPLGSMATVGALIVAMVKMRRGQSHSFNRWLRVRVAAQGLTLVAIVVGTYSLRPKNDLRTDDPTLTGNDADVERRRLEKLAKEHDEFEERLKGAQEAHVLESELKSGRRGWQPTKPGSASEVRDSAPSSSNAGGSWLGWFGWGRNSTTSEGPSGTPANASSQAPPSTTQGVDSTTKS</sequence>
<evidence type="ECO:0000256" key="7">
    <source>
        <dbReference type="SAM" id="MobiDB-lite"/>
    </source>
</evidence>
<dbReference type="GO" id="GO:0097250">
    <property type="term" value="P:mitochondrial respirasome assembly"/>
    <property type="evidence" value="ECO:0007669"/>
    <property type="project" value="TreeGrafter"/>
</dbReference>
<feature type="coiled-coil region" evidence="6">
    <location>
        <begin position="100"/>
        <end position="127"/>
    </location>
</feature>
<feature type="compositionally biased region" description="Polar residues" evidence="7">
    <location>
        <begin position="174"/>
        <end position="207"/>
    </location>
</feature>
<dbReference type="Pfam" id="PF04588">
    <property type="entry name" value="HIG_1_N"/>
    <property type="match status" value="1"/>
</dbReference>
<dbReference type="PANTHER" id="PTHR12297">
    <property type="entry name" value="HYPOXIA-INDUCBILE GENE 1 HIG1 -RELATED"/>
    <property type="match status" value="1"/>
</dbReference>
<evidence type="ECO:0000256" key="6">
    <source>
        <dbReference type="SAM" id="Coils"/>
    </source>
</evidence>
<feature type="region of interest" description="Disordered" evidence="7">
    <location>
        <begin position="131"/>
        <end position="207"/>
    </location>
</feature>
<comment type="caution">
    <text evidence="10">The sequence shown here is derived from an EMBL/GenBank/DDBJ whole genome shotgun (WGS) entry which is preliminary data.</text>
</comment>
<organism evidence="10 11">
    <name type="scientific">Tricholomella constricta</name>
    <dbReference type="NCBI Taxonomy" id="117010"/>
    <lineage>
        <taxon>Eukaryota</taxon>
        <taxon>Fungi</taxon>
        <taxon>Dikarya</taxon>
        <taxon>Basidiomycota</taxon>
        <taxon>Agaricomycotina</taxon>
        <taxon>Agaricomycetes</taxon>
        <taxon>Agaricomycetidae</taxon>
        <taxon>Agaricales</taxon>
        <taxon>Tricholomatineae</taxon>
        <taxon>Lyophyllaceae</taxon>
        <taxon>Tricholomella</taxon>
    </lineage>
</organism>
<evidence type="ECO:0000256" key="8">
    <source>
        <dbReference type="SAM" id="Phobius"/>
    </source>
</evidence>
<comment type="subcellular location">
    <subcellularLocation>
        <location evidence="1">Mitochondrion membrane</location>
    </subcellularLocation>
</comment>
<keyword evidence="11" id="KW-1185">Reference proteome</keyword>
<dbReference type="GO" id="GO:0031966">
    <property type="term" value="C:mitochondrial membrane"/>
    <property type="evidence" value="ECO:0007669"/>
    <property type="project" value="UniProtKB-SubCell"/>
</dbReference>
<evidence type="ECO:0000313" key="10">
    <source>
        <dbReference type="EMBL" id="KAF5384168.1"/>
    </source>
</evidence>
<dbReference type="OrthoDB" id="6604018at2759"/>
<keyword evidence="2 8" id="KW-0812">Transmembrane</keyword>
<proteinExistence type="predicted"/>
<evidence type="ECO:0000313" key="11">
    <source>
        <dbReference type="Proteomes" id="UP000565441"/>
    </source>
</evidence>
<evidence type="ECO:0000256" key="1">
    <source>
        <dbReference type="ARBA" id="ARBA00004325"/>
    </source>
</evidence>
<dbReference type="Gene3D" id="6.10.140.1320">
    <property type="match status" value="1"/>
</dbReference>
<dbReference type="PANTHER" id="PTHR12297:SF3">
    <property type="entry name" value="HIG1 DOMAIN FAMILY MEMBER 1A"/>
    <property type="match status" value="1"/>
</dbReference>
<evidence type="ECO:0000256" key="3">
    <source>
        <dbReference type="ARBA" id="ARBA00022989"/>
    </source>
</evidence>
<feature type="domain" description="HIG1" evidence="9">
    <location>
        <begin position="2"/>
        <end position="93"/>
    </location>
</feature>
<accession>A0A8H5HIV5</accession>
<reference evidence="10 11" key="1">
    <citation type="journal article" date="2020" name="ISME J.">
        <title>Uncovering the hidden diversity of litter-decomposition mechanisms in mushroom-forming fungi.</title>
        <authorList>
            <person name="Floudas D."/>
            <person name="Bentzer J."/>
            <person name="Ahren D."/>
            <person name="Johansson T."/>
            <person name="Persson P."/>
            <person name="Tunlid A."/>
        </authorList>
    </citation>
    <scope>NUCLEOTIDE SEQUENCE [LARGE SCALE GENOMIC DNA]</scope>
    <source>
        <strain evidence="10 11">CBS 661.87</strain>
    </source>
</reference>
<keyword evidence="5 8" id="KW-0472">Membrane</keyword>
<keyword evidence="4" id="KW-0496">Mitochondrion</keyword>
<keyword evidence="6" id="KW-0175">Coiled coil</keyword>
<dbReference type="InterPro" id="IPR050355">
    <property type="entry name" value="RCF1"/>
</dbReference>
<dbReference type="PROSITE" id="PS51503">
    <property type="entry name" value="HIG1"/>
    <property type="match status" value="1"/>
</dbReference>
<dbReference type="Proteomes" id="UP000565441">
    <property type="component" value="Unassembled WGS sequence"/>
</dbReference>
<keyword evidence="3 8" id="KW-1133">Transmembrane helix</keyword>
<dbReference type="InterPro" id="IPR007667">
    <property type="entry name" value="Hypoxia_induced_domain"/>
</dbReference>
<feature type="transmembrane region" description="Helical" evidence="8">
    <location>
        <begin position="30"/>
        <end position="49"/>
    </location>
</feature>
<gene>
    <name evidence="10" type="ORF">D9615_003361</name>
</gene>
<protein>
    <recommendedName>
        <fullName evidence="9">HIG1 domain-containing protein</fullName>
    </recommendedName>
</protein>
<dbReference type="EMBL" id="JAACJP010000005">
    <property type="protein sequence ID" value="KAF5384168.1"/>
    <property type="molecule type" value="Genomic_DNA"/>
</dbReference>
<evidence type="ECO:0000256" key="4">
    <source>
        <dbReference type="ARBA" id="ARBA00023128"/>
    </source>
</evidence>
<evidence type="ECO:0000259" key="9">
    <source>
        <dbReference type="PROSITE" id="PS51503"/>
    </source>
</evidence>
<evidence type="ECO:0000256" key="2">
    <source>
        <dbReference type="ARBA" id="ARBA00022692"/>
    </source>
</evidence>
<evidence type="ECO:0000256" key="5">
    <source>
        <dbReference type="ARBA" id="ARBA00023136"/>
    </source>
</evidence>
<dbReference type="AlphaFoldDB" id="A0A8H5HIV5"/>
<name>A0A8H5HIV5_9AGAR</name>